<dbReference type="RefSeq" id="WP_071805361.1">
    <property type="nucleotide sequence ID" value="NZ_MEIA01000127.1"/>
</dbReference>
<name>A0A1K0G9J9_9ACTN</name>
<evidence type="ECO:0000313" key="1">
    <source>
        <dbReference type="EMBL" id="OJF13914.1"/>
    </source>
</evidence>
<evidence type="ECO:0000313" key="2">
    <source>
        <dbReference type="Proteomes" id="UP000182486"/>
    </source>
</evidence>
<dbReference type="AlphaFoldDB" id="A0A1K0G9J9"/>
<organism evidence="1 2">
    <name type="scientific">Couchioplanes caeruleus subsp. caeruleus</name>
    <dbReference type="NCBI Taxonomy" id="56427"/>
    <lineage>
        <taxon>Bacteria</taxon>
        <taxon>Bacillati</taxon>
        <taxon>Actinomycetota</taxon>
        <taxon>Actinomycetes</taxon>
        <taxon>Micromonosporales</taxon>
        <taxon>Micromonosporaceae</taxon>
        <taxon>Couchioplanes</taxon>
    </lineage>
</organism>
<dbReference type="EMBL" id="MEIA01000127">
    <property type="protein sequence ID" value="OJF13914.1"/>
    <property type="molecule type" value="Genomic_DNA"/>
</dbReference>
<proteinExistence type="predicted"/>
<sequence>MTVQIPSARQEDLAEHLAARIERRLAVLCDELEHAGVVAYGADRGLATRGGTVRMTVADMSAVVAAVVLDTAETAP</sequence>
<comment type="caution">
    <text evidence="1">The sequence shown here is derived from an EMBL/GenBank/DDBJ whole genome shotgun (WGS) entry which is preliminary data.</text>
</comment>
<dbReference type="Proteomes" id="UP000182486">
    <property type="component" value="Unassembled WGS sequence"/>
</dbReference>
<accession>A0A1K0G9J9</accession>
<protein>
    <submittedName>
        <fullName evidence="1">Uncharacterized protein</fullName>
    </submittedName>
</protein>
<gene>
    <name evidence="1" type="ORF">BG844_12490</name>
</gene>
<reference evidence="1 2" key="1">
    <citation type="submission" date="2016-09" db="EMBL/GenBank/DDBJ databases">
        <title>Couchioplanes caeruleus draft genome sequence.</title>
        <authorList>
            <person name="Sheehan J."/>
            <person name="Caffrey P."/>
        </authorList>
    </citation>
    <scope>NUCLEOTIDE SEQUENCE [LARGE SCALE GENOMIC DNA]</scope>
    <source>
        <strain evidence="1 2">DSM 43634</strain>
    </source>
</reference>
<keyword evidence="2" id="KW-1185">Reference proteome</keyword>